<evidence type="ECO:0000256" key="7">
    <source>
        <dbReference type="ARBA" id="ARBA00023237"/>
    </source>
</evidence>
<comment type="similarity">
    <text evidence="8 9">Belongs to the TonB-dependent receptor family.</text>
</comment>
<name>A0A371BG90_9SPHN</name>
<protein>
    <submittedName>
        <fullName evidence="13">TonB-dependent receptor</fullName>
    </submittedName>
</protein>
<dbReference type="GO" id="GO:0009279">
    <property type="term" value="C:cell outer membrane"/>
    <property type="evidence" value="ECO:0007669"/>
    <property type="project" value="UniProtKB-SubCell"/>
</dbReference>
<dbReference type="InterPro" id="IPR012910">
    <property type="entry name" value="Plug_dom"/>
</dbReference>
<dbReference type="GO" id="GO:0044718">
    <property type="term" value="P:siderophore transmembrane transport"/>
    <property type="evidence" value="ECO:0007669"/>
    <property type="project" value="TreeGrafter"/>
</dbReference>
<dbReference type="PANTHER" id="PTHR30069">
    <property type="entry name" value="TONB-DEPENDENT OUTER MEMBRANE RECEPTOR"/>
    <property type="match status" value="1"/>
</dbReference>
<sequence length="713" mass="76567">MKTLLRQSAAASILACALLASPSFAQEQSDTDANDDDFHRTGEIVVTAPYFERLDLLAGTSALSGEDLAQQSRGQIGDTLLSLPGVSATSFTPGSSRPVLRGFQGNRVAVLTDGIGNIDASNTSADHAVTIESLTTERIEVLRGPAVLLFGGQAVGGAVNAIDKRIPRAVPTEAVHIDALAGYGSATDEWSGGASIDVPLASRFVIHADGSYRKSDDLRIGGYQLSPVLRDEILDLADEEEGEGNLDEADELREAAENRGRVPNSAVETWTAGLGTAFIDDGGNLGVSFSIYDTKYGIPGRPGVGHHEEAVSTGEKVAMAEGGEEAVTIGLRQYRADLRGEVETGSGFLEKLTFRAGFADYQHTEFEGDEIGTVFKSQGFEGRAEAVQANRNGWRGASGIQYMSRDFEAIGAEAFVPPNRTRQLGVFTLQEFDLGGVHLEAALRYDRVSQEAQTLGIDRSFNNVSAALGAAYLIGDLKIGINASRTGRAPSVEELFSDGPHIATQAYEIGAPSLRSEKAWNAEIYARYDSTNVDATLTVYSNWFDGFIYEDATGAEEDDLPVFQYFQSDARFWGFEADVSARLGHVGGFDVVLDGVADYTRASISNGGGPVPRIPPLRLLGGLELQSGSVDLRGEVEWSDDQRRNAAFETETSGFTMVNASASWRPFGRNRNISLIASANNLFDVTARRAASFTKDYVSLSGRDFRLTARFSF</sequence>
<keyword evidence="7 8" id="KW-0998">Cell outer membrane</keyword>
<reference evidence="14" key="1">
    <citation type="submission" date="2018-08" db="EMBL/GenBank/DDBJ databases">
        <authorList>
            <person name="Kim S.-J."/>
            <person name="Jung G.-Y."/>
        </authorList>
    </citation>
    <scope>NUCLEOTIDE SEQUENCE [LARGE SCALE GENOMIC DNA]</scope>
    <source>
        <strain evidence="14">GY_G</strain>
    </source>
</reference>
<evidence type="ECO:0000256" key="3">
    <source>
        <dbReference type="ARBA" id="ARBA00022452"/>
    </source>
</evidence>
<dbReference type="Pfam" id="PF00593">
    <property type="entry name" value="TonB_dep_Rec_b-barrel"/>
    <property type="match status" value="1"/>
</dbReference>
<evidence type="ECO:0000256" key="9">
    <source>
        <dbReference type="RuleBase" id="RU003357"/>
    </source>
</evidence>
<evidence type="ECO:0000256" key="8">
    <source>
        <dbReference type="PROSITE-ProRule" id="PRU01360"/>
    </source>
</evidence>
<keyword evidence="4 8" id="KW-0812">Transmembrane</keyword>
<dbReference type="EMBL" id="QRGP01000001">
    <property type="protein sequence ID" value="RDV06517.1"/>
    <property type="molecule type" value="Genomic_DNA"/>
</dbReference>
<keyword evidence="14" id="KW-1185">Reference proteome</keyword>
<keyword evidence="3 8" id="KW-1134">Transmembrane beta strand</keyword>
<keyword evidence="10" id="KW-0732">Signal</keyword>
<evidence type="ECO:0000256" key="2">
    <source>
        <dbReference type="ARBA" id="ARBA00022448"/>
    </source>
</evidence>
<dbReference type="InterPro" id="IPR036942">
    <property type="entry name" value="Beta-barrel_TonB_sf"/>
</dbReference>
<dbReference type="AlphaFoldDB" id="A0A371BG90"/>
<dbReference type="InterPro" id="IPR000531">
    <property type="entry name" value="Beta-barrel_TonB"/>
</dbReference>
<feature type="domain" description="TonB-dependent receptor-like beta-barrel" evidence="11">
    <location>
        <begin position="348"/>
        <end position="682"/>
    </location>
</feature>
<evidence type="ECO:0000256" key="4">
    <source>
        <dbReference type="ARBA" id="ARBA00022692"/>
    </source>
</evidence>
<proteinExistence type="inferred from homology"/>
<feature type="signal peptide" evidence="10">
    <location>
        <begin position="1"/>
        <end position="25"/>
    </location>
</feature>
<dbReference type="Gene3D" id="2.170.130.10">
    <property type="entry name" value="TonB-dependent receptor, plug domain"/>
    <property type="match status" value="1"/>
</dbReference>
<keyword evidence="2 8" id="KW-0813">Transport</keyword>
<evidence type="ECO:0000259" key="12">
    <source>
        <dbReference type="Pfam" id="PF07715"/>
    </source>
</evidence>
<evidence type="ECO:0000313" key="13">
    <source>
        <dbReference type="EMBL" id="RDV06517.1"/>
    </source>
</evidence>
<evidence type="ECO:0000256" key="10">
    <source>
        <dbReference type="SAM" id="SignalP"/>
    </source>
</evidence>
<dbReference type="Gene3D" id="2.40.170.20">
    <property type="entry name" value="TonB-dependent receptor, beta-barrel domain"/>
    <property type="match status" value="1"/>
</dbReference>
<dbReference type="RefSeq" id="WP_115548068.1">
    <property type="nucleotide sequence ID" value="NZ_QRGP01000001.1"/>
</dbReference>
<evidence type="ECO:0000256" key="1">
    <source>
        <dbReference type="ARBA" id="ARBA00004571"/>
    </source>
</evidence>
<feature type="domain" description="TonB-dependent receptor plug" evidence="12">
    <location>
        <begin position="57"/>
        <end position="158"/>
    </location>
</feature>
<dbReference type="Proteomes" id="UP000263833">
    <property type="component" value="Unassembled WGS sequence"/>
</dbReference>
<evidence type="ECO:0000256" key="5">
    <source>
        <dbReference type="ARBA" id="ARBA00023077"/>
    </source>
</evidence>
<dbReference type="GO" id="GO:0015344">
    <property type="term" value="F:siderophore uptake transmembrane transporter activity"/>
    <property type="evidence" value="ECO:0007669"/>
    <property type="project" value="TreeGrafter"/>
</dbReference>
<gene>
    <name evidence="13" type="ORF">DXH95_03585</name>
</gene>
<keyword evidence="13" id="KW-0675">Receptor</keyword>
<dbReference type="InterPro" id="IPR037066">
    <property type="entry name" value="Plug_dom_sf"/>
</dbReference>
<dbReference type="InterPro" id="IPR039426">
    <property type="entry name" value="TonB-dep_rcpt-like"/>
</dbReference>
<dbReference type="Pfam" id="PF07715">
    <property type="entry name" value="Plug"/>
    <property type="match status" value="1"/>
</dbReference>
<comment type="subcellular location">
    <subcellularLocation>
        <location evidence="1 8">Cell outer membrane</location>
        <topology evidence="1 8">Multi-pass membrane protein</topology>
    </subcellularLocation>
</comment>
<accession>A0A371BG90</accession>
<keyword evidence="5 9" id="KW-0798">TonB box</keyword>
<evidence type="ECO:0000256" key="6">
    <source>
        <dbReference type="ARBA" id="ARBA00023136"/>
    </source>
</evidence>
<keyword evidence="6 8" id="KW-0472">Membrane</keyword>
<evidence type="ECO:0000259" key="11">
    <source>
        <dbReference type="Pfam" id="PF00593"/>
    </source>
</evidence>
<dbReference type="PANTHER" id="PTHR30069:SF40">
    <property type="entry name" value="TONB-DEPENDENT RECEPTOR NMB0964-RELATED"/>
    <property type="match status" value="1"/>
</dbReference>
<dbReference type="PROSITE" id="PS52016">
    <property type="entry name" value="TONB_DEPENDENT_REC_3"/>
    <property type="match status" value="1"/>
</dbReference>
<dbReference type="SUPFAM" id="SSF56935">
    <property type="entry name" value="Porins"/>
    <property type="match status" value="1"/>
</dbReference>
<dbReference type="OrthoDB" id="9795928at2"/>
<organism evidence="13 14">
    <name type="scientific">Sphingorhabdus pulchriflava</name>
    <dbReference type="NCBI Taxonomy" id="2292257"/>
    <lineage>
        <taxon>Bacteria</taxon>
        <taxon>Pseudomonadati</taxon>
        <taxon>Pseudomonadota</taxon>
        <taxon>Alphaproteobacteria</taxon>
        <taxon>Sphingomonadales</taxon>
        <taxon>Sphingomonadaceae</taxon>
        <taxon>Sphingorhabdus</taxon>
    </lineage>
</organism>
<comment type="caution">
    <text evidence="13">The sequence shown here is derived from an EMBL/GenBank/DDBJ whole genome shotgun (WGS) entry which is preliminary data.</text>
</comment>
<evidence type="ECO:0000313" key="14">
    <source>
        <dbReference type="Proteomes" id="UP000263833"/>
    </source>
</evidence>
<feature type="chain" id="PRO_5016737006" evidence="10">
    <location>
        <begin position="26"/>
        <end position="713"/>
    </location>
</feature>